<dbReference type="PANTHER" id="PTHR13847:SF281">
    <property type="entry name" value="FAD DEPENDENT OXIDOREDUCTASE DOMAIN-CONTAINING PROTEIN"/>
    <property type="match status" value="1"/>
</dbReference>
<dbReference type="KEGG" id="cbae:COR50_11000"/>
<dbReference type="GO" id="GO:0005737">
    <property type="term" value="C:cytoplasm"/>
    <property type="evidence" value="ECO:0007669"/>
    <property type="project" value="TreeGrafter"/>
</dbReference>
<protein>
    <submittedName>
        <fullName evidence="2">FAD-dependent oxidoreductase</fullName>
    </submittedName>
</protein>
<dbReference type="InterPro" id="IPR036188">
    <property type="entry name" value="FAD/NAD-bd_sf"/>
</dbReference>
<reference evidence="2 3" key="1">
    <citation type="submission" date="2017-10" db="EMBL/GenBank/DDBJ databases">
        <title>Paenichitinophaga pekingensis gen. nov., sp. nov., isolated from activated sludge.</title>
        <authorList>
            <person name="Jin D."/>
            <person name="Kong X."/>
            <person name="Deng Y."/>
            <person name="Bai Z."/>
        </authorList>
    </citation>
    <scope>NUCLEOTIDE SEQUENCE [LARGE SCALE GENOMIC DNA]</scope>
    <source>
        <strain evidence="2 3">13</strain>
    </source>
</reference>
<evidence type="ECO:0000259" key="1">
    <source>
        <dbReference type="Pfam" id="PF01266"/>
    </source>
</evidence>
<dbReference type="RefSeq" id="WP_098194027.1">
    <property type="nucleotide sequence ID" value="NZ_CP023777.1"/>
</dbReference>
<dbReference type="InterPro" id="IPR006076">
    <property type="entry name" value="FAD-dep_OxRdtase"/>
</dbReference>
<dbReference type="EMBL" id="CP023777">
    <property type="protein sequence ID" value="ATL47650.1"/>
    <property type="molecule type" value="Genomic_DNA"/>
</dbReference>
<dbReference type="OrthoDB" id="1491488at2"/>
<dbReference type="AlphaFoldDB" id="A0A291QUL7"/>
<evidence type="ECO:0000313" key="3">
    <source>
        <dbReference type="Proteomes" id="UP000220133"/>
    </source>
</evidence>
<dbReference type="Gene3D" id="3.30.9.10">
    <property type="entry name" value="D-Amino Acid Oxidase, subunit A, domain 2"/>
    <property type="match status" value="1"/>
</dbReference>
<feature type="domain" description="FAD dependent oxidoreductase" evidence="1">
    <location>
        <begin position="16"/>
        <end position="376"/>
    </location>
</feature>
<proteinExistence type="predicted"/>
<dbReference type="Proteomes" id="UP000220133">
    <property type="component" value="Chromosome"/>
</dbReference>
<keyword evidence="3" id="KW-1185">Reference proteome</keyword>
<gene>
    <name evidence="2" type="ORF">COR50_11000</name>
</gene>
<organism evidence="2 3">
    <name type="scientific">Chitinophaga caeni</name>
    <dbReference type="NCBI Taxonomy" id="2029983"/>
    <lineage>
        <taxon>Bacteria</taxon>
        <taxon>Pseudomonadati</taxon>
        <taxon>Bacteroidota</taxon>
        <taxon>Chitinophagia</taxon>
        <taxon>Chitinophagales</taxon>
        <taxon>Chitinophagaceae</taxon>
        <taxon>Chitinophaga</taxon>
    </lineage>
</organism>
<sequence length="379" mass="42568">MYEVSYWEQESLLKYDYVIIGSGITGLSLAINLKEKFPGSSVLILERGLLPTGASTRNAGFACTGSLTEILADLENMNEADVLALVNMRKEGLQLLRNRLGDTAIDYKENGSYELIDDRSLHALEQLEHVNKLLKPVFDGNAFSIQNDKIRDFKFNNNRVKALIQNHFEGEIHTGKMMRQLLDTAIKLGVEIKTGCEVESFEEHTQYVRLEIKGLHQQQLSVQANYIAICTNAFTPKLISNLDIQPGRGQVLITYPVQNLPFKGIFHFDEGFYYFREINGRVLFGGGRNEDFAGETTDEPGINQKIQNKLEQYLREMILPGTSFIVAQRWSGIMAFGDKDKMPILRPYGNRVFIGARLGGMGVAIGSLLGQQLCEMMPA</sequence>
<dbReference type="SUPFAM" id="SSF51905">
    <property type="entry name" value="FAD/NAD(P)-binding domain"/>
    <property type="match status" value="1"/>
</dbReference>
<dbReference type="Gene3D" id="3.50.50.60">
    <property type="entry name" value="FAD/NAD(P)-binding domain"/>
    <property type="match status" value="1"/>
</dbReference>
<dbReference type="PANTHER" id="PTHR13847">
    <property type="entry name" value="SARCOSINE DEHYDROGENASE-RELATED"/>
    <property type="match status" value="1"/>
</dbReference>
<dbReference type="Pfam" id="PF01266">
    <property type="entry name" value="DAO"/>
    <property type="match status" value="1"/>
</dbReference>
<accession>A0A291QUL7</accession>
<name>A0A291QUL7_9BACT</name>
<evidence type="ECO:0000313" key="2">
    <source>
        <dbReference type="EMBL" id="ATL47650.1"/>
    </source>
</evidence>